<keyword evidence="3" id="KW-1185">Reference proteome</keyword>
<dbReference type="Gene3D" id="3.40.50.300">
    <property type="entry name" value="P-loop containing nucleotide triphosphate hydrolases"/>
    <property type="match status" value="1"/>
</dbReference>
<feature type="domain" description="NACHT" evidence="1">
    <location>
        <begin position="221"/>
        <end position="378"/>
    </location>
</feature>
<dbReference type="AlphaFoldDB" id="A0AAV8X9G8"/>
<dbReference type="InterPro" id="IPR027417">
    <property type="entry name" value="P-loop_NTPase"/>
</dbReference>
<evidence type="ECO:0000313" key="2">
    <source>
        <dbReference type="EMBL" id="KAJ8935209.1"/>
    </source>
</evidence>
<accession>A0AAV8X9G8</accession>
<evidence type="ECO:0000313" key="3">
    <source>
        <dbReference type="Proteomes" id="UP001162162"/>
    </source>
</evidence>
<gene>
    <name evidence="2" type="ORF">NQ318_017125</name>
</gene>
<dbReference type="PANTHER" id="PTHR46312">
    <property type="entry name" value="NACHT DOMAIN-CONTAINING PROTEIN"/>
    <property type="match status" value="1"/>
</dbReference>
<dbReference type="SUPFAM" id="SSF52540">
    <property type="entry name" value="P-loop containing nucleoside triphosphate hydrolases"/>
    <property type="match status" value="1"/>
</dbReference>
<reference evidence="2" key="1">
    <citation type="journal article" date="2023" name="Insect Mol. Biol.">
        <title>Genome sequencing provides insights into the evolution of gene families encoding plant cell wall-degrading enzymes in longhorned beetles.</title>
        <authorList>
            <person name="Shin N.R."/>
            <person name="Okamura Y."/>
            <person name="Kirsch R."/>
            <person name="Pauchet Y."/>
        </authorList>
    </citation>
    <scope>NUCLEOTIDE SEQUENCE</scope>
    <source>
        <strain evidence="2">AMC_N1</strain>
    </source>
</reference>
<dbReference type="PANTHER" id="PTHR46312:SF2">
    <property type="entry name" value="NUCLEOTIDE-BINDING OLIGOMERIZATION DOMAIN-CONTAINING PROTEIN 2-LIKE"/>
    <property type="match status" value="1"/>
</dbReference>
<dbReference type="Pfam" id="PF05729">
    <property type="entry name" value="NACHT"/>
    <property type="match status" value="1"/>
</dbReference>
<dbReference type="InterPro" id="IPR007111">
    <property type="entry name" value="NACHT_NTPase"/>
</dbReference>
<protein>
    <recommendedName>
        <fullName evidence="1">NACHT domain-containing protein</fullName>
    </recommendedName>
</protein>
<dbReference type="Proteomes" id="UP001162162">
    <property type="component" value="Unassembled WGS sequence"/>
</dbReference>
<organism evidence="2 3">
    <name type="scientific">Aromia moschata</name>
    <dbReference type="NCBI Taxonomy" id="1265417"/>
    <lineage>
        <taxon>Eukaryota</taxon>
        <taxon>Metazoa</taxon>
        <taxon>Ecdysozoa</taxon>
        <taxon>Arthropoda</taxon>
        <taxon>Hexapoda</taxon>
        <taxon>Insecta</taxon>
        <taxon>Pterygota</taxon>
        <taxon>Neoptera</taxon>
        <taxon>Endopterygota</taxon>
        <taxon>Coleoptera</taxon>
        <taxon>Polyphaga</taxon>
        <taxon>Cucujiformia</taxon>
        <taxon>Chrysomeloidea</taxon>
        <taxon>Cerambycidae</taxon>
        <taxon>Cerambycinae</taxon>
        <taxon>Callichromatini</taxon>
        <taxon>Aromia</taxon>
    </lineage>
</organism>
<proteinExistence type="predicted"/>
<evidence type="ECO:0000259" key="1">
    <source>
        <dbReference type="Pfam" id="PF05729"/>
    </source>
</evidence>
<comment type="caution">
    <text evidence="2">The sequence shown here is derived from an EMBL/GenBank/DDBJ whole genome shotgun (WGS) entry which is preliminary data.</text>
</comment>
<sequence length="697" mass="81401">MSEEKRVLHIIPSQSYLLSVVKVWQAIECEKLTETLFLRLDRESNVNKYAVDAFELKRFTHLVIVDDSQPTDGLQQIHDKLFDVLNRYVYKKVILIARTSKILDQIKSKNADVYKVFTDEINFTQLVEEMQESMRKTKNITFQGEELSLNELCLTPETLDEMLDAQILETLAKRENVRIGHSISTENNEYHITRNLWDTQNSQRVSKDIVYDYALACNRHVILISAEAGMGKSATLTKISLSIKEKHPHLWIVRINLNTFTKCLLDCHNNNKRSLTAWELLNSLEGTKLINNFEKQLFLLQERIVLMIDAVDEVSPKYTDIVLDFLVDCKNKPNFKVIFITTRPHVRKALEDVLQPITFTLAPFSKNDQVEFVSEYWSRTLSLDDDAAKEKCQLYANALISQVEKWINDSSEQFSGVPLQTRMLAEVFMTKSRPSNKDSEEWQGCKEFLASNLENATLPKKVNLLELYQIFIDKKQDVFIYEKGNESGNLLAEEALRRIFEDCQNHHRLLALKVVVEENFLDIFHCFRDGDTTKSDHTNLLKIGIVCEIDSDLHFIHRTFAEYFTAQVLMMELTREHQNKRFRQFFLKRVLKYRSFKVIRAFLDELLKQQLDAMSVTTLENYSLDKNQFKQDEWGFSFLHIISEEGRYGILNLFFKRVNSRKSMKKSLSPVRRQTYFEVELGYERAAGRDTASQGCR</sequence>
<dbReference type="EMBL" id="JAPWTK010000919">
    <property type="protein sequence ID" value="KAJ8935209.1"/>
    <property type="molecule type" value="Genomic_DNA"/>
</dbReference>
<name>A0AAV8X9G8_9CUCU</name>